<evidence type="ECO:0000313" key="2">
    <source>
        <dbReference type="EMBL" id="MBC5786811.1"/>
    </source>
</evidence>
<protein>
    <submittedName>
        <fullName evidence="2">FMN-binding protein</fullName>
    </submittedName>
</protein>
<evidence type="ECO:0000313" key="3">
    <source>
        <dbReference type="Proteomes" id="UP000649151"/>
    </source>
</evidence>
<organism evidence="2 3">
    <name type="scientific">Clostridium facile</name>
    <dbReference type="NCBI Taxonomy" id="2763035"/>
    <lineage>
        <taxon>Bacteria</taxon>
        <taxon>Bacillati</taxon>
        <taxon>Bacillota</taxon>
        <taxon>Clostridia</taxon>
        <taxon>Eubacteriales</taxon>
        <taxon>Clostridiaceae</taxon>
        <taxon>Clostridium</taxon>
    </lineage>
</organism>
<dbReference type="RefSeq" id="WP_186996026.1">
    <property type="nucleotide sequence ID" value="NZ_JACOQK010000001.1"/>
</dbReference>
<dbReference type="InterPro" id="IPR007329">
    <property type="entry name" value="FMN-bd"/>
</dbReference>
<keyword evidence="3" id="KW-1185">Reference proteome</keyword>
<dbReference type="Gene3D" id="3.90.1010.20">
    <property type="match status" value="1"/>
</dbReference>
<name>A0ABR7INV7_9CLOT</name>
<dbReference type="EMBL" id="JACOQK010000001">
    <property type="protein sequence ID" value="MBC5786811.1"/>
    <property type="molecule type" value="Genomic_DNA"/>
</dbReference>
<comment type="caution">
    <text evidence="2">The sequence shown here is derived from an EMBL/GenBank/DDBJ whole genome shotgun (WGS) entry which is preliminary data.</text>
</comment>
<dbReference type="Proteomes" id="UP000649151">
    <property type="component" value="Unassembled WGS sequence"/>
</dbReference>
<feature type="domain" description="FMN-binding" evidence="1">
    <location>
        <begin position="48"/>
        <end position="135"/>
    </location>
</feature>
<accession>A0ABR7INV7</accession>
<proteinExistence type="predicted"/>
<dbReference type="Pfam" id="PF04205">
    <property type="entry name" value="FMN_bind"/>
    <property type="match status" value="1"/>
</dbReference>
<sequence>MKRSLTILFTGIVALGCLTGCSGKDTVDTNTVYHAEYANPVHGYIPFVDLTVDANKKITSITYNWKKEDDSSALKSDDEEYAKTWRSVNPDMDQNVARENLMNQLQEKQDISKVDTVAGATMASTEFKELVSKLMKERVQKGNKKELIIDNSTSST</sequence>
<reference evidence="2 3" key="1">
    <citation type="submission" date="2020-08" db="EMBL/GenBank/DDBJ databases">
        <title>Genome public.</title>
        <authorList>
            <person name="Liu C."/>
            <person name="Sun Q."/>
        </authorList>
    </citation>
    <scope>NUCLEOTIDE SEQUENCE [LARGE SCALE GENOMIC DNA]</scope>
    <source>
        <strain evidence="2 3">NSJ-27</strain>
    </source>
</reference>
<evidence type="ECO:0000259" key="1">
    <source>
        <dbReference type="Pfam" id="PF04205"/>
    </source>
</evidence>
<dbReference type="PROSITE" id="PS51257">
    <property type="entry name" value="PROKAR_LIPOPROTEIN"/>
    <property type="match status" value="1"/>
</dbReference>
<gene>
    <name evidence="2" type="ORF">H8Z77_02090</name>
</gene>